<dbReference type="Gene3D" id="2.60.40.3140">
    <property type="match status" value="1"/>
</dbReference>
<dbReference type="Gene3D" id="2.60.120.1130">
    <property type="match status" value="1"/>
</dbReference>
<reference evidence="1 2" key="1">
    <citation type="submission" date="2024-03" db="EMBL/GenBank/DDBJ databases">
        <title>Chitinophaga caseinilytica sp. nov., a casein hydrolysing bacterium isolated from forest soil.</title>
        <authorList>
            <person name="Lee D.S."/>
            <person name="Han D.M."/>
            <person name="Baek J.H."/>
            <person name="Choi D.G."/>
            <person name="Jeon J.H."/>
            <person name="Jeon C.O."/>
        </authorList>
    </citation>
    <scope>NUCLEOTIDE SEQUENCE [LARGE SCALE GENOMIC DNA]</scope>
    <source>
        <strain evidence="1 2">KACC 19118</strain>
    </source>
</reference>
<name>A0ABZ2Z6L4_9BACT</name>
<accession>A0ABZ2Z6L4</accession>
<evidence type="ECO:0000313" key="1">
    <source>
        <dbReference type="EMBL" id="WZN47880.1"/>
    </source>
</evidence>
<sequence>MPPEYAKESAVILARYVDLMTPQKAVKLHRTERNLVAINDKAALERYSDFEFKQYENYDDSYQLEPFDKITKVVYLGVRIYKKDGSTKEIYGDEAVVTDLVRNRYKSRKLAIPDLQVGDLVDYYFREESFVIGANNFSRELFVFGEEEPVLEYAIHIGAFNEWFSMEYRSMNGAPNFKERYDDHLIHLDMLVRNIPPQPVNLWMNPFRQLPMVRVHLRPGARNEKAGRRKEGMIYANPNATKIRDEAVMNIAPLRNMKAVTTLPSYDEVNDRVKRFKKENPNASQAQLAEFIYHVVRYVVVYHIWPNDPIVVDRRRNFKALREENFLLYVNYVLDKYDVPAEFVFTTVKDGPALTDVFDSDDFRMMLRTTGSKPIYMSVDGLFATTDHIPADFEGQKGALLPRNSPHIDGQWDIPESSAGQNRQSNLMRIGFAKDNLQQLEIDRETTVTGHFRKRTQQQLLLFEDYYAEERKLLGIETSFMDDFKKSRNTRALHDEYLNAFDKARRAVKDYFREEVQQQFEDATPTLDTFGIKAMGLRTENPDLVYNTRFSLDGLVKKAGADYILDAGRLIGGQIAVKPSQRKRTADIYMSFARSFAYDIEFDIPEGYVAEGIEKLPRQVDNECGSFIVKAEQKDGKLRLQITKTYKLAHAAAAKWPQLLEMIDAAEAFKDQKILFRKAG</sequence>
<evidence type="ECO:0000313" key="2">
    <source>
        <dbReference type="Proteomes" id="UP001449657"/>
    </source>
</evidence>
<proteinExistence type="predicted"/>
<evidence type="ECO:0008006" key="3">
    <source>
        <dbReference type="Google" id="ProtNLM"/>
    </source>
</evidence>
<organism evidence="1 2">
    <name type="scientific">Chitinophaga caseinilytica</name>
    <dbReference type="NCBI Taxonomy" id="2267521"/>
    <lineage>
        <taxon>Bacteria</taxon>
        <taxon>Pseudomonadati</taxon>
        <taxon>Bacteroidota</taxon>
        <taxon>Chitinophagia</taxon>
        <taxon>Chitinophagales</taxon>
        <taxon>Chitinophagaceae</taxon>
        <taxon>Chitinophaga</taxon>
    </lineage>
</organism>
<dbReference type="RefSeq" id="WP_341842490.1">
    <property type="nucleotide sequence ID" value="NZ_CP149792.1"/>
</dbReference>
<protein>
    <recommendedName>
        <fullName evidence="3">DUF3857 domain-containing protein</fullName>
    </recommendedName>
</protein>
<keyword evidence="2" id="KW-1185">Reference proteome</keyword>
<dbReference type="Proteomes" id="UP001449657">
    <property type="component" value="Chromosome"/>
</dbReference>
<gene>
    <name evidence="1" type="ORF">WJU22_06785</name>
</gene>
<dbReference type="EMBL" id="CP150096">
    <property type="protein sequence ID" value="WZN47880.1"/>
    <property type="molecule type" value="Genomic_DNA"/>
</dbReference>